<evidence type="ECO:0000259" key="8">
    <source>
        <dbReference type="PROSITE" id="PS51837"/>
    </source>
</evidence>
<feature type="domain" description="LITAF" evidence="8">
    <location>
        <begin position="30"/>
        <end position="113"/>
    </location>
</feature>
<comment type="caution">
    <text evidence="9">The sequence shown here is derived from an EMBL/GenBank/DDBJ whole genome shotgun (WGS) entry which is preliminary data.</text>
</comment>
<dbReference type="InterPro" id="IPR037519">
    <property type="entry name" value="LITAF_fam"/>
</dbReference>
<protein>
    <recommendedName>
        <fullName evidence="8">LITAF domain-containing protein</fullName>
    </recommendedName>
</protein>
<dbReference type="InterPro" id="IPR006629">
    <property type="entry name" value="LITAF"/>
</dbReference>
<proteinExistence type="inferred from homology"/>
<comment type="subcellular location">
    <subcellularLocation>
        <location evidence="2">Endosome membrane</location>
        <topology evidence="2">Peripheral membrane protein</topology>
    </subcellularLocation>
    <subcellularLocation>
        <location evidence="1">Late endosome membrane</location>
    </subcellularLocation>
    <subcellularLocation>
        <location evidence="3">Lysosome membrane</location>
        <topology evidence="3">Peripheral membrane protein</topology>
        <orientation evidence="3">Cytoplasmic side</orientation>
    </subcellularLocation>
</comment>
<dbReference type="GO" id="GO:0005765">
    <property type="term" value="C:lysosomal membrane"/>
    <property type="evidence" value="ECO:0007669"/>
    <property type="project" value="UniProtKB-SubCell"/>
</dbReference>
<dbReference type="PANTHER" id="PTHR23292:SF14">
    <property type="entry name" value="FI16615P1-RELATED"/>
    <property type="match status" value="1"/>
</dbReference>
<dbReference type="PROSITE" id="PS51837">
    <property type="entry name" value="LITAF"/>
    <property type="match status" value="1"/>
</dbReference>
<dbReference type="EMBL" id="NWSH01000518">
    <property type="protein sequence ID" value="PCG75905.1"/>
    <property type="molecule type" value="Genomic_DNA"/>
</dbReference>
<dbReference type="GO" id="GO:0008270">
    <property type="term" value="F:zinc ion binding"/>
    <property type="evidence" value="ECO:0007669"/>
    <property type="project" value="TreeGrafter"/>
</dbReference>
<evidence type="ECO:0000313" key="9">
    <source>
        <dbReference type="EMBL" id="PCG75905.1"/>
    </source>
</evidence>
<keyword evidence="5" id="KW-0479">Metal-binding</keyword>
<dbReference type="PANTHER" id="PTHR23292">
    <property type="entry name" value="LIPOPOLYSACCHARIDE-INDUCED TUMOR NECROSIS FACTOR-ALPHA FACTOR"/>
    <property type="match status" value="1"/>
</dbReference>
<accession>A0A2A4JV54</accession>
<comment type="similarity">
    <text evidence="4">Belongs to the CDIP1/LITAF family.</text>
</comment>
<evidence type="ECO:0000256" key="6">
    <source>
        <dbReference type="ARBA" id="ARBA00022833"/>
    </source>
</evidence>
<dbReference type="GO" id="GO:0031902">
    <property type="term" value="C:late endosome membrane"/>
    <property type="evidence" value="ECO:0007669"/>
    <property type="project" value="UniProtKB-SubCell"/>
</dbReference>
<evidence type="ECO:0000256" key="5">
    <source>
        <dbReference type="ARBA" id="ARBA00022723"/>
    </source>
</evidence>
<organism evidence="9">
    <name type="scientific">Heliothis virescens</name>
    <name type="common">Tobacco budworm moth</name>
    <dbReference type="NCBI Taxonomy" id="7102"/>
    <lineage>
        <taxon>Eukaryota</taxon>
        <taxon>Metazoa</taxon>
        <taxon>Ecdysozoa</taxon>
        <taxon>Arthropoda</taxon>
        <taxon>Hexapoda</taxon>
        <taxon>Insecta</taxon>
        <taxon>Pterygota</taxon>
        <taxon>Neoptera</taxon>
        <taxon>Endopterygota</taxon>
        <taxon>Lepidoptera</taxon>
        <taxon>Glossata</taxon>
        <taxon>Ditrysia</taxon>
        <taxon>Noctuoidea</taxon>
        <taxon>Noctuidae</taxon>
        <taxon>Heliothinae</taxon>
        <taxon>Heliothis</taxon>
    </lineage>
</organism>
<name>A0A2A4JV54_HELVI</name>
<dbReference type="SMART" id="SM00714">
    <property type="entry name" value="LITAF"/>
    <property type="match status" value="1"/>
</dbReference>
<dbReference type="AlphaFoldDB" id="A0A2A4JV54"/>
<reference evidence="9" key="1">
    <citation type="submission" date="2017-09" db="EMBL/GenBank/DDBJ databases">
        <title>Contemporary evolution of a Lepidopteran species, Heliothis virescens, in response to modern agricultural practices.</title>
        <authorList>
            <person name="Fritz M.L."/>
            <person name="Deyonke A.M."/>
            <person name="Papanicolaou A."/>
            <person name="Micinski S."/>
            <person name="Westbrook J."/>
            <person name="Gould F."/>
        </authorList>
    </citation>
    <scope>NUCLEOTIDE SEQUENCE [LARGE SCALE GENOMIC DNA]</scope>
    <source>
        <strain evidence="9">HvINT-</strain>
        <tissue evidence="9">Whole body</tissue>
    </source>
</reference>
<keyword evidence="6" id="KW-0862">Zinc</keyword>
<evidence type="ECO:0000256" key="7">
    <source>
        <dbReference type="ARBA" id="ARBA00023136"/>
    </source>
</evidence>
<sequence length="113" mass="12490">MAYPANPPPYSAEPVQVIQLQPVTVRPDIRATTVVVGTQPLDSQPSLTVCAACRYQVLSSTIARPTTQTHLWALCLLVFGCWPCVWVPYCTPSCMRVDHHCPNCNAYLGKYPN</sequence>
<keyword evidence="7" id="KW-0472">Membrane</keyword>
<gene>
    <name evidence="9" type="ORF">B5V51_10752</name>
</gene>
<evidence type="ECO:0000256" key="1">
    <source>
        <dbReference type="ARBA" id="ARBA00004414"/>
    </source>
</evidence>
<evidence type="ECO:0000256" key="3">
    <source>
        <dbReference type="ARBA" id="ARBA00004630"/>
    </source>
</evidence>
<dbReference type="STRING" id="7102.A0A2A4JV54"/>
<dbReference type="Pfam" id="PF10601">
    <property type="entry name" value="zf-LITAF-like"/>
    <property type="match status" value="1"/>
</dbReference>
<evidence type="ECO:0000256" key="4">
    <source>
        <dbReference type="ARBA" id="ARBA00005975"/>
    </source>
</evidence>
<evidence type="ECO:0000256" key="2">
    <source>
        <dbReference type="ARBA" id="ARBA00004481"/>
    </source>
</evidence>